<dbReference type="GO" id="GO:0003676">
    <property type="term" value="F:nucleic acid binding"/>
    <property type="evidence" value="ECO:0007669"/>
    <property type="project" value="InterPro"/>
</dbReference>
<proteinExistence type="predicted"/>
<dbReference type="InterPro" id="IPR036397">
    <property type="entry name" value="RNaseH_sf"/>
</dbReference>
<feature type="region of interest" description="Disordered" evidence="1">
    <location>
        <begin position="218"/>
        <end position="237"/>
    </location>
</feature>
<dbReference type="Proteomes" id="UP001152795">
    <property type="component" value="Unassembled WGS sequence"/>
</dbReference>
<name>A0A7D9I309_PARCT</name>
<dbReference type="Gene3D" id="3.30.420.10">
    <property type="entry name" value="Ribonuclease H-like superfamily/Ribonuclease H"/>
    <property type="match status" value="1"/>
</dbReference>
<feature type="compositionally biased region" description="Basic and acidic residues" evidence="1">
    <location>
        <begin position="222"/>
        <end position="235"/>
    </location>
</feature>
<gene>
    <name evidence="2" type="ORF">PACLA_8A076988</name>
</gene>
<comment type="caution">
    <text evidence="2">The sequence shown here is derived from an EMBL/GenBank/DDBJ whole genome shotgun (WGS) entry which is preliminary data.</text>
</comment>
<dbReference type="Pfam" id="PF18701">
    <property type="entry name" value="DUF5641"/>
    <property type="match status" value="1"/>
</dbReference>
<reference evidence="2" key="1">
    <citation type="submission" date="2020-04" db="EMBL/GenBank/DDBJ databases">
        <authorList>
            <person name="Alioto T."/>
            <person name="Alioto T."/>
            <person name="Gomez Garrido J."/>
        </authorList>
    </citation>
    <scope>NUCLEOTIDE SEQUENCE</scope>
    <source>
        <strain evidence="2">A484AB</strain>
    </source>
</reference>
<protein>
    <submittedName>
        <fullName evidence="2">Uncharacterized protein</fullName>
    </submittedName>
</protein>
<dbReference type="InterPro" id="IPR040676">
    <property type="entry name" value="DUF5641"/>
</dbReference>
<dbReference type="EMBL" id="CACRXK020003503">
    <property type="protein sequence ID" value="CAB3999047.1"/>
    <property type="molecule type" value="Genomic_DNA"/>
</dbReference>
<evidence type="ECO:0000313" key="3">
    <source>
        <dbReference type="Proteomes" id="UP001152795"/>
    </source>
</evidence>
<keyword evidence="3" id="KW-1185">Reference proteome</keyword>
<evidence type="ECO:0000313" key="2">
    <source>
        <dbReference type="EMBL" id="CAB3999047.1"/>
    </source>
</evidence>
<dbReference type="PANTHER" id="PTHR47331">
    <property type="entry name" value="PHD-TYPE DOMAIN-CONTAINING PROTEIN"/>
    <property type="match status" value="1"/>
</dbReference>
<organism evidence="2 3">
    <name type="scientific">Paramuricea clavata</name>
    <name type="common">Red gorgonian</name>
    <name type="synonym">Violescent sea-whip</name>
    <dbReference type="NCBI Taxonomy" id="317549"/>
    <lineage>
        <taxon>Eukaryota</taxon>
        <taxon>Metazoa</taxon>
        <taxon>Cnidaria</taxon>
        <taxon>Anthozoa</taxon>
        <taxon>Octocorallia</taxon>
        <taxon>Malacalcyonacea</taxon>
        <taxon>Plexauridae</taxon>
        <taxon>Paramuricea</taxon>
    </lineage>
</organism>
<accession>A0A7D9I309</accession>
<evidence type="ECO:0000256" key="1">
    <source>
        <dbReference type="SAM" id="MobiDB-lite"/>
    </source>
</evidence>
<dbReference type="AlphaFoldDB" id="A0A7D9I309"/>
<sequence>MAQYHGIIEEQMKQGIVEQAPEQPTGERKFYLPHKPVIKESAEVSDNAKTFVVIAKWLRKLKRSQVVNDYVARREIHWQFNLARSPWWSGFFERMRKILTNKEDPDEQVEVKVMVKRARYLKRCKDVMWKRWSSEYIRALRERHGRLTGKKSEINVGDVMLLQGEEKNRGLWKMGVVEKLIAGKDGVVRGAILKTGNGRKERQLQHLYPLELASATRNHSNRSIESKAKAFEPRKSRAAKTKALQKIGQIISDIADSKDN</sequence>